<evidence type="ECO:0008006" key="4">
    <source>
        <dbReference type="Google" id="ProtNLM"/>
    </source>
</evidence>
<accession>A0A7D4PRX7</accession>
<reference evidence="2 3" key="1">
    <citation type="submission" date="2020-05" db="EMBL/GenBank/DDBJ databases">
        <title>Mucilaginibacter mali sp. nov.</title>
        <authorList>
            <person name="Kim H.S."/>
            <person name="Lee K.C."/>
            <person name="Suh M.K."/>
            <person name="Kim J.-S."/>
            <person name="Han K.-I."/>
            <person name="Eom M.K."/>
            <person name="Shin Y.K."/>
            <person name="Lee J.-S."/>
        </authorList>
    </citation>
    <scope>NUCLEOTIDE SEQUENCE [LARGE SCALE GENOMIC DNA]</scope>
    <source>
        <strain evidence="2 3">G2-14</strain>
    </source>
</reference>
<dbReference type="AlphaFoldDB" id="A0A7D4PRX7"/>
<organism evidence="2 3">
    <name type="scientific">Mucilaginibacter mali</name>
    <dbReference type="NCBI Taxonomy" id="2740462"/>
    <lineage>
        <taxon>Bacteria</taxon>
        <taxon>Pseudomonadati</taxon>
        <taxon>Bacteroidota</taxon>
        <taxon>Sphingobacteriia</taxon>
        <taxon>Sphingobacteriales</taxon>
        <taxon>Sphingobacteriaceae</taxon>
        <taxon>Mucilaginibacter</taxon>
    </lineage>
</organism>
<proteinExistence type="predicted"/>
<feature type="signal peptide" evidence="1">
    <location>
        <begin position="1"/>
        <end position="22"/>
    </location>
</feature>
<gene>
    <name evidence="2" type="ORF">HQ865_02030</name>
</gene>
<sequence length="694" mass="76045">MKKYLPATIAAILTLSLLQASAQTDDTKYDLGRIAVKKDFTQAVTIKAADLEKIPFLTLSDAVANWLHGVYGTNVNYATVIDGLLNADINAYSIYDIEEITLVQNAMVHLNGISPSQMLLLVKTKRGGAGKSGVTVAGQTNLISLRNTNSSTLPDAKSTTSFYHQYYASVYSNTSATQTGFSADWQHYTLPQLRVGNTKYGAPVNLNRIKLNAYFDAKLDSNNSLSINAGFVPQKTTDDYTTATVASLTQSVSSSKENLLHADVKLHSKLSGLNNELSAGIQHYTFTSKYSGMTTAFLPVSPGFISSSTSIDTNEHATAFIVKDNISYPLKKGNWEIEPNLNFSYTHFKDDAGNSNAYTSSSSFYSTTATFTSTQNMASLTPSLSFAYSRAFLVQGGLQAFLNNTSILPNDPNKPAKVFPFASATVNLLHLNNSYAGDTELKIYGSIARSMSNMSVYTNGLTDNGTPGVPGYGVFAYGSNGSLAYSSTLYNPYKVYTQIQAGTTLSLLKDKLNISYNYSSSRNDIMFVLVNPTPSGMPSYVYYHPDNGVYLHRVSVDMSLINTHYFNWRSGINTSVIKTQLDVSNIPIYSTFYDYFINRIITGGFINRLSYKKAFAGIDMLYRINQRVYPLGSVTNSTRVNSFVLQNLYIGCNVAVKGTKGAEVFANTRNLMQNTASTITDNRKFYGLGFKLNL</sequence>
<dbReference type="RefSeq" id="WP_173413285.1">
    <property type="nucleotide sequence ID" value="NZ_CP054139.1"/>
</dbReference>
<dbReference type="KEGG" id="mmab:HQ865_02030"/>
<dbReference type="Proteomes" id="UP000505355">
    <property type="component" value="Chromosome"/>
</dbReference>
<name>A0A7D4PRX7_9SPHI</name>
<feature type="chain" id="PRO_5028920299" description="TonB-dependent receptor" evidence="1">
    <location>
        <begin position="23"/>
        <end position="694"/>
    </location>
</feature>
<evidence type="ECO:0000313" key="2">
    <source>
        <dbReference type="EMBL" id="QKJ28583.1"/>
    </source>
</evidence>
<keyword evidence="1" id="KW-0732">Signal</keyword>
<keyword evidence="3" id="KW-1185">Reference proteome</keyword>
<evidence type="ECO:0000313" key="3">
    <source>
        <dbReference type="Proteomes" id="UP000505355"/>
    </source>
</evidence>
<dbReference type="SUPFAM" id="SSF56935">
    <property type="entry name" value="Porins"/>
    <property type="match status" value="1"/>
</dbReference>
<evidence type="ECO:0000256" key="1">
    <source>
        <dbReference type="SAM" id="SignalP"/>
    </source>
</evidence>
<protein>
    <recommendedName>
        <fullName evidence="4">TonB-dependent receptor</fullName>
    </recommendedName>
</protein>
<dbReference type="EMBL" id="CP054139">
    <property type="protein sequence ID" value="QKJ28583.1"/>
    <property type="molecule type" value="Genomic_DNA"/>
</dbReference>